<dbReference type="InterPro" id="IPR044162">
    <property type="entry name" value="PHOS32/34"/>
</dbReference>
<dbReference type="Pfam" id="PF00582">
    <property type="entry name" value="Usp"/>
    <property type="match status" value="1"/>
</dbReference>
<dbReference type="PANTHER" id="PTHR31966">
    <property type="entry name" value="OS01G0783500 PROTEIN"/>
    <property type="match status" value="1"/>
</dbReference>
<dbReference type="AlphaFoldDB" id="A0A8J5GR13"/>
<dbReference type="Proteomes" id="UP000734854">
    <property type="component" value="Unassembled WGS sequence"/>
</dbReference>
<dbReference type="Gene3D" id="3.40.50.620">
    <property type="entry name" value="HUPs"/>
    <property type="match status" value="1"/>
</dbReference>
<keyword evidence="3" id="KW-1185">Reference proteome</keyword>
<gene>
    <name evidence="2" type="ORF">ZIOFF_029124</name>
</gene>
<dbReference type="InterPro" id="IPR014729">
    <property type="entry name" value="Rossmann-like_a/b/a_fold"/>
</dbReference>
<evidence type="ECO:0000313" key="3">
    <source>
        <dbReference type="Proteomes" id="UP000734854"/>
    </source>
</evidence>
<dbReference type="InterPro" id="IPR006016">
    <property type="entry name" value="UspA"/>
</dbReference>
<proteinExistence type="predicted"/>
<sequence length="152" mass="16133">MPDNHSGTSTYWHSFVLKPRIHDSPGDSTGAGPPGCPNAVGLGRAGGNPAVFFSANQRRSAIAVYLSDESAYAIKWAVQNYLRPGDAVILLHVRPTSILYGADWGAVNLSDPDAAAEEDNSHSEASQLKLEDHFDAFNSAKADDLAKPLADA</sequence>
<dbReference type="PANTHER" id="PTHR31966:SF3">
    <property type="entry name" value="OS05G0501700 PROTEIN"/>
    <property type="match status" value="1"/>
</dbReference>
<evidence type="ECO:0000313" key="2">
    <source>
        <dbReference type="EMBL" id="KAG6511072.1"/>
    </source>
</evidence>
<feature type="domain" description="UspA" evidence="1">
    <location>
        <begin position="63"/>
        <end position="127"/>
    </location>
</feature>
<evidence type="ECO:0000259" key="1">
    <source>
        <dbReference type="Pfam" id="PF00582"/>
    </source>
</evidence>
<dbReference type="EMBL" id="JACMSC010000008">
    <property type="protein sequence ID" value="KAG6511072.1"/>
    <property type="molecule type" value="Genomic_DNA"/>
</dbReference>
<reference evidence="2 3" key="1">
    <citation type="submission" date="2020-08" db="EMBL/GenBank/DDBJ databases">
        <title>Plant Genome Project.</title>
        <authorList>
            <person name="Zhang R.-G."/>
        </authorList>
    </citation>
    <scope>NUCLEOTIDE SEQUENCE [LARGE SCALE GENOMIC DNA]</scope>
    <source>
        <tissue evidence="2">Rhizome</tissue>
    </source>
</reference>
<organism evidence="2 3">
    <name type="scientific">Zingiber officinale</name>
    <name type="common">Ginger</name>
    <name type="synonym">Amomum zingiber</name>
    <dbReference type="NCBI Taxonomy" id="94328"/>
    <lineage>
        <taxon>Eukaryota</taxon>
        <taxon>Viridiplantae</taxon>
        <taxon>Streptophyta</taxon>
        <taxon>Embryophyta</taxon>
        <taxon>Tracheophyta</taxon>
        <taxon>Spermatophyta</taxon>
        <taxon>Magnoliopsida</taxon>
        <taxon>Liliopsida</taxon>
        <taxon>Zingiberales</taxon>
        <taxon>Zingiberaceae</taxon>
        <taxon>Zingiber</taxon>
    </lineage>
</organism>
<name>A0A8J5GR13_ZINOF</name>
<comment type="caution">
    <text evidence="2">The sequence shown here is derived from an EMBL/GenBank/DDBJ whole genome shotgun (WGS) entry which is preliminary data.</text>
</comment>
<dbReference type="SUPFAM" id="SSF52402">
    <property type="entry name" value="Adenine nucleotide alpha hydrolases-like"/>
    <property type="match status" value="1"/>
</dbReference>
<protein>
    <recommendedName>
        <fullName evidence="1">UspA domain-containing protein</fullName>
    </recommendedName>
</protein>
<accession>A0A8J5GR13</accession>